<comment type="catalytic activity">
    <reaction evidence="6">
        <text>a 2'-deoxyadenosine in DNA + S-adenosyl-L-methionine = an N(6)-methyl-2'-deoxyadenosine in DNA + S-adenosyl-L-homocysteine + H(+)</text>
        <dbReference type="Rhea" id="RHEA:15197"/>
        <dbReference type="Rhea" id="RHEA-COMP:12418"/>
        <dbReference type="Rhea" id="RHEA-COMP:12419"/>
        <dbReference type="ChEBI" id="CHEBI:15378"/>
        <dbReference type="ChEBI" id="CHEBI:57856"/>
        <dbReference type="ChEBI" id="CHEBI:59789"/>
        <dbReference type="ChEBI" id="CHEBI:90615"/>
        <dbReference type="ChEBI" id="CHEBI:90616"/>
        <dbReference type="EC" id="2.1.1.72"/>
    </reaction>
</comment>
<dbReference type="REBASE" id="15746">
    <property type="entry name" value="M.Asu130ORF673P"/>
</dbReference>
<dbReference type="OrthoDB" id="9816043at2"/>
<evidence type="ECO:0000313" key="9">
    <source>
        <dbReference type="Proteomes" id="UP000001114"/>
    </source>
</evidence>
<dbReference type="InterPro" id="IPR002052">
    <property type="entry name" value="DNA_methylase_N6_adenine_CS"/>
</dbReference>
<evidence type="ECO:0000259" key="7">
    <source>
        <dbReference type="Pfam" id="PF01555"/>
    </source>
</evidence>
<dbReference type="InterPro" id="IPR002295">
    <property type="entry name" value="N4/N6-MTase_EcoPI_Mod-like"/>
</dbReference>
<evidence type="ECO:0000256" key="3">
    <source>
        <dbReference type="ARBA" id="ARBA00022603"/>
    </source>
</evidence>
<sequence>MLNWAGKSAAYQTLQTPTFKTLTPCVEESVDFEHTQNVFIEGENLDVLKVLQKSYFNSVKMIYIDPPYNTGNDFIYKDNFAESKAEYAERVGDLDADGKLKRAFVRNSKENGHYHSNWLNMMLPRLHLAKNLLTDDGVIFISIDDNEQAQLKLLCDEVFGEENFVAILSTENNPKGRKNSKYISISNDFCLIYAKNKEQGCFIENIPKNEKDMKQDENGNYVHSSGKRVLVGENEFNNFVTDFSSDKHYSIYFNKDEDDFIIRTEINILDKDDNLINQGYIRYVSFFGEHFVENTYTKSRILELYEDEALEFSADKIYEKNFSDTVRMKSMLNNRSYKAISDGKLIDYKLDLKTTSAGTFLKELFNTKIPVFSAPKNINFLKHLITLFEDKYFIALDFFAGSSSFPHSVLDLNYSDGGQRKFIAVQYPEEIDITTKNGKVANKFCKENNLRSYITEISKERIRRAGKHILQNNAENRPLDVGFKVFKLTESHFKQWQSPTAENLADQLEMFIDPVSEQTDTQAVLYEILLRLGLKLTAKVRLENQVFWVEDENGQTFALMLTEINDEMIEKVIATQPKKVVTLDRLFNGNDAQKKNTELQMQDADIAFFVI</sequence>
<protein>
    <recommendedName>
        <fullName evidence="2">site-specific DNA-methyltransferase (adenine-specific)</fullName>
        <ecNumber evidence="2">2.1.1.72</ecNumber>
    </recommendedName>
</protein>
<dbReference type="KEGG" id="asu:Asuc_0673"/>
<evidence type="ECO:0000256" key="6">
    <source>
        <dbReference type="ARBA" id="ARBA00047942"/>
    </source>
</evidence>
<keyword evidence="4" id="KW-0808">Transferase</keyword>
<dbReference type="SUPFAM" id="SSF53335">
    <property type="entry name" value="S-adenosyl-L-methionine-dependent methyltransferases"/>
    <property type="match status" value="1"/>
</dbReference>
<keyword evidence="3 8" id="KW-0489">Methyltransferase</keyword>
<dbReference type="HOGENOM" id="CLU_020164_2_1_6"/>
<evidence type="ECO:0000256" key="2">
    <source>
        <dbReference type="ARBA" id="ARBA00011900"/>
    </source>
</evidence>
<dbReference type="GO" id="GO:0009007">
    <property type="term" value="F:site-specific DNA-methyltransferase (adenine-specific) activity"/>
    <property type="evidence" value="ECO:0007669"/>
    <property type="project" value="UniProtKB-EC"/>
</dbReference>
<dbReference type="GO" id="GO:0032259">
    <property type="term" value="P:methylation"/>
    <property type="evidence" value="ECO:0007669"/>
    <property type="project" value="UniProtKB-KW"/>
</dbReference>
<organism evidence="8 9">
    <name type="scientific">Actinobacillus succinogenes (strain ATCC 55618 / DSM 22257 / CCUG 43843 / 130Z)</name>
    <dbReference type="NCBI Taxonomy" id="339671"/>
    <lineage>
        <taxon>Bacteria</taxon>
        <taxon>Pseudomonadati</taxon>
        <taxon>Pseudomonadota</taxon>
        <taxon>Gammaproteobacteria</taxon>
        <taxon>Pasteurellales</taxon>
        <taxon>Pasteurellaceae</taxon>
        <taxon>Actinobacillus</taxon>
    </lineage>
</organism>
<dbReference type="EC" id="2.1.1.72" evidence="2"/>
<dbReference type="RefSeq" id="WP_012072426.1">
    <property type="nucleotide sequence ID" value="NC_009655.1"/>
</dbReference>
<dbReference type="Pfam" id="PF01555">
    <property type="entry name" value="N6_N4_Mtase"/>
    <property type="match status" value="1"/>
</dbReference>
<dbReference type="PIRSF" id="PIRSF015855">
    <property type="entry name" value="TypeIII_Mtase_mKpnI"/>
    <property type="match status" value="1"/>
</dbReference>
<comment type="similarity">
    <text evidence="1">Belongs to the N(4)/N(6)-methyltransferase family.</text>
</comment>
<keyword evidence="5" id="KW-0949">S-adenosyl-L-methionine</keyword>
<evidence type="ECO:0000313" key="8">
    <source>
        <dbReference type="EMBL" id="ABR74046.1"/>
    </source>
</evidence>
<dbReference type="Proteomes" id="UP000001114">
    <property type="component" value="Chromosome"/>
</dbReference>
<evidence type="ECO:0000256" key="1">
    <source>
        <dbReference type="ARBA" id="ARBA00006594"/>
    </source>
</evidence>
<dbReference type="InterPro" id="IPR002941">
    <property type="entry name" value="DNA_methylase_N4/N6"/>
</dbReference>
<dbReference type="PRINTS" id="PR00506">
    <property type="entry name" value="D21N6MTFRASE"/>
</dbReference>
<accession>A6VM49</accession>
<reference evidence="9" key="1">
    <citation type="journal article" date="2010" name="BMC Genomics">
        <title>A genomic perspective on the potential of Actinobacillus succinogenes for industrial succinate production.</title>
        <authorList>
            <person name="McKinlay J.B."/>
            <person name="Laivenieks M."/>
            <person name="Schindler B.D."/>
            <person name="McKinlay A.A."/>
            <person name="Siddaramappa S."/>
            <person name="Challacombe J.F."/>
            <person name="Lowry S.R."/>
            <person name="Clum A."/>
            <person name="Lapidus A.L."/>
            <person name="Burkhart K.B."/>
            <person name="Harkins V."/>
            <person name="Vieille C."/>
        </authorList>
    </citation>
    <scope>NUCLEOTIDE SEQUENCE [LARGE SCALE GENOMIC DNA]</scope>
    <source>
        <strain evidence="9">ATCC 55618 / DSM 22257 / CCUG 43843 / 130Z</strain>
    </source>
</reference>
<gene>
    <name evidence="8" type="ordered locus">Asuc_0673</name>
</gene>
<dbReference type="GO" id="GO:0003677">
    <property type="term" value="F:DNA binding"/>
    <property type="evidence" value="ECO:0007669"/>
    <property type="project" value="InterPro"/>
</dbReference>
<dbReference type="EMBL" id="CP000746">
    <property type="protein sequence ID" value="ABR74046.1"/>
    <property type="molecule type" value="Genomic_DNA"/>
</dbReference>
<dbReference type="InterPro" id="IPR029063">
    <property type="entry name" value="SAM-dependent_MTases_sf"/>
</dbReference>
<dbReference type="Gene3D" id="3.40.50.150">
    <property type="entry name" value="Vaccinia Virus protein VP39"/>
    <property type="match status" value="1"/>
</dbReference>
<dbReference type="AlphaFoldDB" id="A6VM49"/>
<proteinExistence type="inferred from homology"/>
<dbReference type="eggNOG" id="COG2189">
    <property type="taxonomic scope" value="Bacteria"/>
</dbReference>
<evidence type="ECO:0000256" key="5">
    <source>
        <dbReference type="ARBA" id="ARBA00022691"/>
    </source>
</evidence>
<feature type="domain" description="DNA methylase N-4/N-6" evidence="7">
    <location>
        <begin position="59"/>
        <end position="415"/>
    </location>
</feature>
<dbReference type="GO" id="GO:0008170">
    <property type="term" value="F:N-methyltransferase activity"/>
    <property type="evidence" value="ECO:0007669"/>
    <property type="project" value="InterPro"/>
</dbReference>
<dbReference type="PROSITE" id="PS00092">
    <property type="entry name" value="N6_MTASE"/>
    <property type="match status" value="1"/>
</dbReference>
<name>A6VM49_ACTSZ</name>
<keyword evidence="9" id="KW-1185">Reference proteome</keyword>
<evidence type="ECO:0000256" key="4">
    <source>
        <dbReference type="ARBA" id="ARBA00022679"/>
    </source>
</evidence>